<proteinExistence type="predicted"/>
<dbReference type="PANTHER" id="PTHR47999">
    <property type="entry name" value="TRANSCRIPTION FACTOR MYB8-RELATED-RELATED"/>
    <property type="match status" value="1"/>
</dbReference>
<dbReference type="Gene3D" id="1.10.10.60">
    <property type="entry name" value="Homeodomain-like"/>
    <property type="match status" value="2"/>
</dbReference>
<feature type="region of interest" description="Disordered" evidence="6">
    <location>
        <begin position="141"/>
        <end position="170"/>
    </location>
</feature>
<keyword evidence="2" id="KW-0805">Transcription regulation</keyword>
<dbReference type="PROSITE" id="PS50090">
    <property type="entry name" value="MYB_LIKE"/>
    <property type="match status" value="2"/>
</dbReference>
<evidence type="ECO:0000256" key="1">
    <source>
        <dbReference type="ARBA" id="ARBA00004123"/>
    </source>
</evidence>
<dbReference type="InterPro" id="IPR017930">
    <property type="entry name" value="Myb_dom"/>
</dbReference>
<feature type="domain" description="Myb-like" evidence="7">
    <location>
        <begin position="9"/>
        <end position="61"/>
    </location>
</feature>
<dbReference type="Proteomes" id="UP001237642">
    <property type="component" value="Unassembled WGS sequence"/>
</dbReference>
<dbReference type="SUPFAM" id="SSF46689">
    <property type="entry name" value="Homeodomain-like"/>
    <property type="match status" value="1"/>
</dbReference>
<feature type="domain" description="Myb-like" evidence="7">
    <location>
        <begin position="62"/>
        <end position="112"/>
    </location>
</feature>
<gene>
    <name evidence="9" type="ORF">POM88_050143</name>
</gene>
<dbReference type="EMBL" id="JAUIZM010000011">
    <property type="protein sequence ID" value="KAK1356887.1"/>
    <property type="molecule type" value="Genomic_DNA"/>
</dbReference>
<dbReference type="Pfam" id="PF00249">
    <property type="entry name" value="Myb_DNA-binding"/>
    <property type="match status" value="2"/>
</dbReference>
<keyword evidence="10" id="KW-1185">Reference proteome</keyword>
<name>A0AAD8GX17_9APIA</name>
<keyword evidence="4" id="KW-0804">Transcription</keyword>
<dbReference type="AlphaFoldDB" id="A0AAD8GX17"/>
<comment type="subcellular location">
    <subcellularLocation>
        <location evidence="1">Nucleus</location>
    </subcellularLocation>
</comment>
<evidence type="ECO:0000259" key="8">
    <source>
        <dbReference type="PROSITE" id="PS51294"/>
    </source>
</evidence>
<dbReference type="GO" id="GO:0003677">
    <property type="term" value="F:DNA binding"/>
    <property type="evidence" value="ECO:0007669"/>
    <property type="project" value="UniProtKB-KW"/>
</dbReference>
<evidence type="ECO:0000313" key="10">
    <source>
        <dbReference type="Proteomes" id="UP001237642"/>
    </source>
</evidence>
<evidence type="ECO:0000256" key="3">
    <source>
        <dbReference type="ARBA" id="ARBA00023125"/>
    </source>
</evidence>
<dbReference type="InterPro" id="IPR009057">
    <property type="entry name" value="Homeodomain-like_sf"/>
</dbReference>
<accession>A0AAD8GX17</accession>
<dbReference type="FunFam" id="1.10.10.60:FF:000121">
    <property type="entry name" value="Myb transcription factor"/>
    <property type="match status" value="1"/>
</dbReference>
<dbReference type="InterPro" id="IPR015495">
    <property type="entry name" value="Myb_TF_plants"/>
</dbReference>
<organism evidence="9 10">
    <name type="scientific">Heracleum sosnowskyi</name>
    <dbReference type="NCBI Taxonomy" id="360622"/>
    <lineage>
        <taxon>Eukaryota</taxon>
        <taxon>Viridiplantae</taxon>
        <taxon>Streptophyta</taxon>
        <taxon>Embryophyta</taxon>
        <taxon>Tracheophyta</taxon>
        <taxon>Spermatophyta</taxon>
        <taxon>Magnoliopsida</taxon>
        <taxon>eudicotyledons</taxon>
        <taxon>Gunneridae</taxon>
        <taxon>Pentapetalae</taxon>
        <taxon>asterids</taxon>
        <taxon>campanulids</taxon>
        <taxon>Apiales</taxon>
        <taxon>Apiaceae</taxon>
        <taxon>Apioideae</taxon>
        <taxon>apioid superclade</taxon>
        <taxon>Tordylieae</taxon>
        <taxon>Tordyliinae</taxon>
        <taxon>Heracleum</taxon>
    </lineage>
</organism>
<evidence type="ECO:0000256" key="5">
    <source>
        <dbReference type="ARBA" id="ARBA00023242"/>
    </source>
</evidence>
<evidence type="ECO:0000256" key="6">
    <source>
        <dbReference type="SAM" id="MobiDB-lite"/>
    </source>
</evidence>
<evidence type="ECO:0000313" key="9">
    <source>
        <dbReference type="EMBL" id="KAK1356887.1"/>
    </source>
</evidence>
<dbReference type="PANTHER" id="PTHR47999:SF96">
    <property type="entry name" value="TRANSCRIPTION REPRESSOR MYB6-LIKE"/>
    <property type="match status" value="1"/>
</dbReference>
<dbReference type="InterPro" id="IPR001005">
    <property type="entry name" value="SANT/Myb"/>
</dbReference>
<dbReference type="GO" id="GO:0005634">
    <property type="term" value="C:nucleus"/>
    <property type="evidence" value="ECO:0007669"/>
    <property type="project" value="UniProtKB-SubCell"/>
</dbReference>
<evidence type="ECO:0000256" key="2">
    <source>
        <dbReference type="ARBA" id="ARBA00023015"/>
    </source>
</evidence>
<keyword evidence="5" id="KW-0539">Nucleus</keyword>
<evidence type="ECO:0000259" key="7">
    <source>
        <dbReference type="PROSITE" id="PS50090"/>
    </source>
</evidence>
<feature type="domain" description="HTH myb-type" evidence="8">
    <location>
        <begin position="62"/>
        <end position="116"/>
    </location>
</feature>
<keyword evidence="3" id="KW-0238">DNA-binding</keyword>
<feature type="compositionally biased region" description="Polar residues" evidence="6">
    <location>
        <begin position="141"/>
        <end position="155"/>
    </location>
</feature>
<reference evidence="9" key="2">
    <citation type="submission" date="2023-05" db="EMBL/GenBank/DDBJ databases">
        <authorList>
            <person name="Schelkunov M.I."/>
        </authorList>
    </citation>
    <scope>NUCLEOTIDE SEQUENCE</scope>
    <source>
        <strain evidence="9">Hsosn_3</strain>
        <tissue evidence="9">Leaf</tissue>
    </source>
</reference>
<dbReference type="PROSITE" id="PS51294">
    <property type="entry name" value="HTH_MYB"/>
    <property type="match status" value="2"/>
</dbReference>
<protein>
    <submittedName>
        <fullName evidence="9">Myb-related protein P</fullName>
    </submittedName>
</protein>
<evidence type="ECO:0000256" key="4">
    <source>
        <dbReference type="ARBA" id="ARBA00023163"/>
    </source>
</evidence>
<reference evidence="9" key="1">
    <citation type="submission" date="2023-02" db="EMBL/GenBank/DDBJ databases">
        <title>Genome of toxic invasive species Heracleum sosnowskyi carries increased number of genes despite the absence of recent whole-genome duplications.</title>
        <authorList>
            <person name="Schelkunov M."/>
            <person name="Shtratnikova V."/>
            <person name="Makarenko M."/>
            <person name="Klepikova A."/>
            <person name="Omelchenko D."/>
            <person name="Novikova G."/>
            <person name="Obukhova E."/>
            <person name="Bogdanov V."/>
            <person name="Penin A."/>
            <person name="Logacheva M."/>
        </authorList>
    </citation>
    <scope>NUCLEOTIDE SEQUENCE</scope>
    <source>
        <strain evidence="9">Hsosn_3</strain>
        <tissue evidence="9">Leaf</tissue>
    </source>
</reference>
<comment type="caution">
    <text evidence="9">The sequence shown here is derived from an EMBL/GenBank/DDBJ whole genome shotgun (WGS) entry which is preliminary data.</text>
</comment>
<dbReference type="CDD" id="cd00167">
    <property type="entry name" value="SANT"/>
    <property type="match status" value="2"/>
</dbReference>
<sequence length="400" mass="45262">MGRAPCCEKVGLKRGRWTAEEDDILTKYIQANGEGKWRSLPKNAGLLRCGKSCRLRWVNYLKSDLKKGNFSTEEDETIIKLHSSLGNRWCLIASHLPGRTDNEIKNYWNSQLRRKLYSYRKIIQELQQEVVVEQPLKLGSTNLAPQPRVSRTSRSATKKNKSKFPTKLPDKAPKKLVERCRKVTTSSQQVDNGAGTGLMPATLALEENAMTSMLLETIDDFFLDSDCSNMVFDDSEVGPTEFINLHTSSQLGDKNGEIPLTSDEVENWLMGDNITVQSKSELTVMCNSENGATPSIYANDKLDTLGWYWDNLNLNHESDTDKRNTMVVNNANPNFCRNDELETLGWDCGSLNLDGELQGEKLWDSGEQKLLSWLWDSNSDKGDDFDWISAQLQRESDSDI</sequence>
<dbReference type="SMART" id="SM00717">
    <property type="entry name" value="SANT"/>
    <property type="match status" value="2"/>
</dbReference>
<feature type="domain" description="HTH myb-type" evidence="8">
    <location>
        <begin position="9"/>
        <end position="61"/>
    </location>
</feature>